<dbReference type="InterPro" id="IPR036259">
    <property type="entry name" value="MFS_trans_sf"/>
</dbReference>
<evidence type="ECO:0000256" key="5">
    <source>
        <dbReference type="SAM" id="Phobius"/>
    </source>
</evidence>
<sequence length="219" mass="24199">MDHRREESTHSVLDIFRYPQLRKKLMIITLMWTAISVAYFGLILNISNLGGNDFLNYFCLSVVELPAFFIGGYIMNKWGRRWANTGFVLIAGSFCLLPVFLPANLKSPALAASLIGKFCSAAGFMVIYQQAAELYPTAVRSIGIAIGSTVSAIAIICMPYIVYLGTYNKYIPFLFIGGMCLIAGLVAPLVPETLNESLPQTIEDSEAFGLKQKMFSLPR</sequence>
<comment type="subcellular location">
    <subcellularLocation>
        <location evidence="1">Membrane</location>
        <topology evidence="1">Multi-pass membrane protein</topology>
    </subcellularLocation>
</comment>
<keyword evidence="2 5" id="KW-0812">Transmembrane</keyword>
<organism evidence="6 7">
    <name type="scientific">Limulus polyphemus</name>
    <name type="common">Atlantic horseshoe crab</name>
    <dbReference type="NCBI Taxonomy" id="6850"/>
    <lineage>
        <taxon>Eukaryota</taxon>
        <taxon>Metazoa</taxon>
        <taxon>Ecdysozoa</taxon>
        <taxon>Arthropoda</taxon>
        <taxon>Chelicerata</taxon>
        <taxon>Merostomata</taxon>
        <taxon>Xiphosura</taxon>
        <taxon>Limulidae</taxon>
        <taxon>Limulus</taxon>
    </lineage>
</organism>
<protein>
    <submittedName>
        <fullName evidence="7">Organic cation transporter 1-like</fullName>
    </submittedName>
</protein>
<keyword evidence="4 5" id="KW-0472">Membrane</keyword>
<feature type="transmembrane region" description="Helical" evidence="5">
    <location>
        <begin position="141"/>
        <end position="164"/>
    </location>
</feature>
<name>A0ABM1C3E5_LIMPO</name>
<feature type="transmembrane region" description="Helical" evidence="5">
    <location>
        <begin position="109"/>
        <end position="129"/>
    </location>
</feature>
<dbReference type="Gene3D" id="1.20.1250.20">
    <property type="entry name" value="MFS general substrate transporter like domains"/>
    <property type="match status" value="1"/>
</dbReference>
<keyword evidence="3 5" id="KW-1133">Transmembrane helix</keyword>
<feature type="transmembrane region" description="Helical" evidence="5">
    <location>
        <begin position="82"/>
        <end position="103"/>
    </location>
</feature>
<evidence type="ECO:0000313" key="7">
    <source>
        <dbReference type="RefSeq" id="XP_013793475.2"/>
    </source>
</evidence>
<dbReference type="SUPFAM" id="SSF103473">
    <property type="entry name" value="MFS general substrate transporter"/>
    <property type="match status" value="1"/>
</dbReference>
<dbReference type="Proteomes" id="UP000694941">
    <property type="component" value="Unplaced"/>
</dbReference>
<evidence type="ECO:0000256" key="3">
    <source>
        <dbReference type="ARBA" id="ARBA00022989"/>
    </source>
</evidence>
<dbReference type="PANTHER" id="PTHR24064">
    <property type="entry name" value="SOLUTE CARRIER FAMILY 22 MEMBER"/>
    <property type="match status" value="1"/>
</dbReference>
<reference evidence="7" key="1">
    <citation type="submission" date="2025-08" db="UniProtKB">
        <authorList>
            <consortium name="RefSeq"/>
        </authorList>
    </citation>
    <scope>IDENTIFICATION</scope>
    <source>
        <tissue evidence="7">Muscle</tissue>
    </source>
</reference>
<proteinExistence type="predicted"/>
<gene>
    <name evidence="7" type="primary">LOC106477460</name>
</gene>
<feature type="transmembrane region" description="Helical" evidence="5">
    <location>
        <begin position="25"/>
        <end position="48"/>
    </location>
</feature>
<dbReference type="RefSeq" id="XP_013793475.2">
    <property type="nucleotide sequence ID" value="XM_013938021.2"/>
</dbReference>
<keyword evidence="6" id="KW-1185">Reference proteome</keyword>
<evidence type="ECO:0000256" key="4">
    <source>
        <dbReference type="ARBA" id="ARBA00023136"/>
    </source>
</evidence>
<evidence type="ECO:0000256" key="1">
    <source>
        <dbReference type="ARBA" id="ARBA00004141"/>
    </source>
</evidence>
<accession>A0ABM1C3E5</accession>
<evidence type="ECO:0000313" key="6">
    <source>
        <dbReference type="Proteomes" id="UP000694941"/>
    </source>
</evidence>
<feature type="transmembrane region" description="Helical" evidence="5">
    <location>
        <begin position="54"/>
        <end position="75"/>
    </location>
</feature>
<dbReference type="GeneID" id="106477460"/>
<evidence type="ECO:0000256" key="2">
    <source>
        <dbReference type="ARBA" id="ARBA00022692"/>
    </source>
</evidence>
<feature type="transmembrane region" description="Helical" evidence="5">
    <location>
        <begin position="170"/>
        <end position="190"/>
    </location>
</feature>